<dbReference type="Gene3D" id="3.40.50.1240">
    <property type="entry name" value="Phosphoglycerate mutase-like"/>
    <property type="match status" value="1"/>
</dbReference>
<dbReference type="PROSITE" id="PS00175">
    <property type="entry name" value="PG_MUTASE"/>
    <property type="match status" value="1"/>
</dbReference>
<dbReference type="AlphaFoldDB" id="A0A060RH29"/>
<dbReference type="GO" id="GO:0005737">
    <property type="term" value="C:cytoplasm"/>
    <property type="evidence" value="ECO:0007669"/>
    <property type="project" value="TreeGrafter"/>
</dbReference>
<dbReference type="Proteomes" id="UP000027584">
    <property type="component" value="Unassembled WGS sequence"/>
</dbReference>
<dbReference type="Pfam" id="PF00300">
    <property type="entry name" value="His_Phos_1"/>
    <property type="match status" value="1"/>
</dbReference>
<name>A0A060RH29_9STRE</name>
<dbReference type="PANTHER" id="PTHR48100:SF5">
    <property type="entry name" value="HISTIDINE PHOSPHATASE FAMILY PROTEIN"/>
    <property type="match status" value="1"/>
</dbReference>
<dbReference type="InterPro" id="IPR029033">
    <property type="entry name" value="His_PPase_superfam"/>
</dbReference>
<protein>
    <submittedName>
        <fullName evidence="2">Phosphoglycerate mutase family protein</fullName>
    </submittedName>
</protein>
<accession>A0A060RH29</accession>
<feature type="binding site" evidence="1">
    <location>
        <begin position="9"/>
        <end position="16"/>
    </location>
    <ligand>
        <name>substrate</name>
    </ligand>
</feature>
<feature type="binding site" evidence="1">
    <location>
        <position position="61"/>
    </location>
    <ligand>
        <name>substrate</name>
    </ligand>
</feature>
<evidence type="ECO:0000313" key="2">
    <source>
        <dbReference type="EMBL" id="CDO18035.1"/>
    </source>
</evidence>
<dbReference type="GO" id="GO:0016791">
    <property type="term" value="F:phosphatase activity"/>
    <property type="evidence" value="ECO:0007669"/>
    <property type="project" value="TreeGrafter"/>
</dbReference>
<dbReference type="EMBL" id="CCBC010000148">
    <property type="protein sequence ID" value="CDO18035.1"/>
    <property type="molecule type" value="Genomic_DNA"/>
</dbReference>
<organism evidence="2 3">
    <name type="scientific">Streptococcus gallolyticus</name>
    <dbReference type="NCBI Taxonomy" id="315405"/>
    <lineage>
        <taxon>Bacteria</taxon>
        <taxon>Bacillati</taxon>
        <taxon>Bacillota</taxon>
        <taxon>Bacilli</taxon>
        <taxon>Lactobacillales</taxon>
        <taxon>Streptococcaceae</taxon>
        <taxon>Streptococcus</taxon>
    </lineage>
</organism>
<reference evidence="2 3" key="1">
    <citation type="submission" date="2014-02" db="EMBL/GenBank/DDBJ databases">
        <authorList>
            <person name="Manrique M."/>
        </authorList>
    </citation>
    <scope>NUCLEOTIDE SEQUENCE [LARGE SCALE GENOMIC DNA]</scope>
    <source>
        <strain evidence="2 3">LMG17956</strain>
    </source>
</reference>
<dbReference type="SUPFAM" id="SSF53254">
    <property type="entry name" value="Phosphoglycerate mutase-like"/>
    <property type="match status" value="1"/>
</dbReference>
<sequence>MIKTFYMMRHGQTRFNLQGRIQGACDSPLTELGIEQAKSARQHFKEEGITFTRVYSSTQERACDTAELATGRTDYIRLKGLKEMDFGSYEAHQEYLNPPLHREDGSGYRDYFVAYGGESNVQVYERMTKTIREVLEQSSDEDQLLFVSHGAAITQFYRHATLNPPVPKKRLANCAIFKMTYDGKDIMVQSIYNPTEKEYIFEREEND</sequence>
<dbReference type="PANTHER" id="PTHR48100">
    <property type="entry name" value="BROAD-SPECIFICITY PHOSPHATASE YOR283W-RELATED"/>
    <property type="match status" value="1"/>
</dbReference>
<evidence type="ECO:0000313" key="3">
    <source>
        <dbReference type="Proteomes" id="UP000027584"/>
    </source>
</evidence>
<proteinExistence type="predicted"/>
<dbReference type="CDD" id="cd07067">
    <property type="entry name" value="HP_PGM_like"/>
    <property type="match status" value="1"/>
</dbReference>
<gene>
    <name evidence="2" type="ORF">BN963_SGAL_01230</name>
</gene>
<dbReference type="InterPro" id="IPR001345">
    <property type="entry name" value="PG/BPGM_mutase_AS"/>
</dbReference>
<dbReference type="InterPro" id="IPR050275">
    <property type="entry name" value="PGM_Phosphatase"/>
</dbReference>
<reference evidence="2 3" key="2">
    <citation type="submission" date="2014-05" db="EMBL/GenBank/DDBJ databases">
        <title>Genome sequence of Streptococcus gallolyticus.</title>
        <authorList>
            <person name="Del Campo R."/>
        </authorList>
    </citation>
    <scope>NUCLEOTIDE SEQUENCE [LARGE SCALE GENOMIC DNA]</scope>
    <source>
        <strain evidence="2 3">LMG17956</strain>
    </source>
</reference>
<evidence type="ECO:0000256" key="1">
    <source>
        <dbReference type="PIRSR" id="PIRSR613078-2"/>
    </source>
</evidence>
<dbReference type="InterPro" id="IPR013078">
    <property type="entry name" value="His_Pase_superF_clade-1"/>
</dbReference>
<comment type="caution">
    <text evidence="2">The sequence shown here is derived from an EMBL/GenBank/DDBJ whole genome shotgun (WGS) entry which is preliminary data.</text>
</comment>
<dbReference type="SMART" id="SM00855">
    <property type="entry name" value="PGAM"/>
    <property type="match status" value="1"/>
</dbReference>